<keyword evidence="3" id="KW-1185">Reference proteome</keyword>
<name>A0A5C6DD56_9BACT</name>
<feature type="compositionally biased region" description="Basic and acidic residues" evidence="1">
    <location>
        <begin position="138"/>
        <end position="147"/>
    </location>
</feature>
<dbReference type="EMBL" id="SJPY01000013">
    <property type="protein sequence ID" value="TWU33621.1"/>
    <property type="molecule type" value="Genomic_DNA"/>
</dbReference>
<dbReference type="NCBIfam" id="TIGR04256">
    <property type="entry name" value="GxxExxY"/>
    <property type="match status" value="1"/>
</dbReference>
<accession>A0A5C6DD56</accession>
<evidence type="ECO:0000313" key="2">
    <source>
        <dbReference type="EMBL" id="TWU33621.1"/>
    </source>
</evidence>
<feature type="compositionally biased region" description="Polar residues" evidence="1">
    <location>
        <begin position="148"/>
        <end position="161"/>
    </location>
</feature>
<proteinExistence type="predicted"/>
<feature type="compositionally biased region" description="Polar residues" evidence="1">
    <location>
        <begin position="108"/>
        <end position="117"/>
    </location>
</feature>
<comment type="caution">
    <text evidence="2">The sequence shown here is derived from an EMBL/GenBank/DDBJ whole genome shotgun (WGS) entry which is preliminary data.</text>
</comment>
<protein>
    <submittedName>
        <fullName evidence="2">Uncharacterized protein</fullName>
    </submittedName>
</protein>
<dbReference type="Proteomes" id="UP000315471">
    <property type="component" value="Unassembled WGS sequence"/>
</dbReference>
<sequence>MDQFRRDRGGLAVGCGVVDPLIVQVLSRLTERLNAVTQVVVELKAKSAIHPIDKAQTLSQLRLTGLQVGLLINFHEVKLIDGLKSLSGGADKIAGLIPMVFDNACNASKPSSLTSRPPKTPCLRASVRAPPSGNESLTEARSHRDSQETTQADTASFCSQN</sequence>
<evidence type="ECO:0000256" key="1">
    <source>
        <dbReference type="SAM" id="MobiDB-lite"/>
    </source>
</evidence>
<feature type="region of interest" description="Disordered" evidence="1">
    <location>
        <begin position="108"/>
        <end position="161"/>
    </location>
</feature>
<dbReference type="AlphaFoldDB" id="A0A5C6DD56"/>
<reference evidence="2 3" key="1">
    <citation type="submission" date="2019-02" db="EMBL/GenBank/DDBJ databases">
        <title>Deep-cultivation of Planctomycetes and their phenomic and genomic characterization uncovers novel biology.</title>
        <authorList>
            <person name="Wiegand S."/>
            <person name="Jogler M."/>
            <person name="Boedeker C."/>
            <person name="Pinto D."/>
            <person name="Vollmers J."/>
            <person name="Rivas-Marin E."/>
            <person name="Kohn T."/>
            <person name="Peeters S.H."/>
            <person name="Heuer A."/>
            <person name="Rast P."/>
            <person name="Oberbeckmann S."/>
            <person name="Bunk B."/>
            <person name="Jeske O."/>
            <person name="Meyerdierks A."/>
            <person name="Storesund J.E."/>
            <person name="Kallscheuer N."/>
            <person name="Luecker S."/>
            <person name="Lage O.M."/>
            <person name="Pohl T."/>
            <person name="Merkel B.J."/>
            <person name="Hornburger P."/>
            <person name="Mueller R.-W."/>
            <person name="Bruemmer F."/>
            <person name="Labrenz M."/>
            <person name="Spormann A.M."/>
            <person name="Op Den Camp H."/>
            <person name="Overmann J."/>
            <person name="Amann R."/>
            <person name="Jetten M.S.M."/>
            <person name="Mascher T."/>
            <person name="Medema M.H."/>
            <person name="Devos D.P."/>
            <person name="Kaster A.-K."/>
            <person name="Ovreas L."/>
            <person name="Rohde M."/>
            <person name="Galperin M.Y."/>
            <person name="Jogler C."/>
        </authorList>
    </citation>
    <scope>NUCLEOTIDE SEQUENCE [LARGE SCALE GENOMIC DNA]</scope>
    <source>
        <strain evidence="2 3">Q31b</strain>
    </source>
</reference>
<dbReference type="Pfam" id="PF13366">
    <property type="entry name" value="PDDEXK_3"/>
    <property type="match status" value="1"/>
</dbReference>
<gene>
    <name evidence="2" type="ORF">Q31b_56780</name>
</gene>
<dbReference type="RefSeq" id="WP_231617880.1">
    <property type="nucleotide sequence ID" value="NZ_SJPY01000013.1"/>
</dbReference>
<evidence type="ECO:0000313" key="3">
    <source>
        <dbReference type="Proteomes" id="UP000315471"/>
    </source>
</evidence>
<organism evidence="2 3">
    <name type="scientific">Novipirellula aureliae</name>
    <dbReference type="NCBI Taxonomy" id="2527966"/>
    <lineage>
        <taxon>Bacteria</taxon>
        <taxon>Pseudomonadati</taxon>
        <taxon>Planctomycetota</taxon>
        <taxon>Planctomycetia</taxon>
        <taxon>Pirellulales</taxon>
        <taxon>Pirellulaceae</taxon>
        <taxon>Novipirellula</taxon>
    </lineage>
</organism>
<dbReference type="InterPro" id="IPR026350">
    <property type="entry name" value="GxxExxY"/>
</dbReference>